<feature type="compositionally biased region" description="Basic and acidic residues" evidence="1">
    <location>
        <begin position="69"/>
        <end position="89"/>
    </location>
</feature>
<feature type="compositionally biased region" description="Basic residues" evidence="1">
    <location>
        <begin position="114"/>
        <end position="125"/>
    </location>
</feature>
<evidence type="ECO:0000256" key="1">
    <source>
        <dbReference type="SAM" id="MobiDB-lite"/>
    </source>
</evidence>
<protein>
    <submittedName>
        <fullName evidence="2">Uncharacterized protein</fullName>
    </submittedName>
</protein>
<organism evidence="2">
    <name type="scientific">uncultured Solirubrobacteraceae bacterium</name>
    <dbReference type="NCBI Taxonomy" id="1162706"/>
    <lineage>
        <taxon>Bacteria</taxon>
        <taxon>Bacillati</taxon>
        <taxon>Actinomycetota</taxon>
        <taxon>Thermoleophilia</taxon>
        <taxon>Solirubrobacterales</taxon>
        <taxon>Solirubrobacteraceae</taxon>
        <taxon>environmental samples</taxon>
    </lineage>
</organism>
<reference evidence="2" key="1">
    <citation type="submission" date="2020-02" db="EMBL/GenBank/DDBJ databases">
        <authorList>
            <person name="Meier V. D."/>
        </authorList>
    </citation>
    <scope>NUCLEOTIDE SEQUENCE</scope>
    <source>
        <strain evidence="2">AVDCRST_MAG85</strain>
    </source>
</reference>
<dbReference type="AlphaFoldDB" id="A0A6J4S2Y8"/>
<feature type="compositionally biased region" description="Basic and acidic residues" evidence="1">
    <location>
        <begin position="100"/>
        <end position="113"/>
    </location>
</feature>
<feature type="compositionally biased region" description="Gly residues" evidence="1">
    <location>
        <begin position="38"/>
        <end position="51"/>
    </location>
</feature>
<proteinExistence type="predicted"/>
<evidence type="ECO:0000313" key="2">
    <source>
        <dbReference type="EMBL" id="CAA9483998.1"/>
    </source>
</evidence>
<feature type="compositionally biased region" description="Basic residues" evidence="1">
    <location>
        <begin position="90"/>
        <end position="99"/>
    </location>
</feature>
<dbReference type="EMBL" id="CADCVT010000093">
    <property type="protein sequence ID" value="CAA9483998.1"/>
    <property type="molecule type" value="Genomic_DNA"/>
</dbReference>
<feature type="non-terminal residue" evidence="2">
    <location>
        <position position="155"/>
    </location>
</feature>
<feature type="non-terminal residue" evidence="2">
    <location>
        <position position="1"/>
    </location>
</feature>
<name>A0A6J4S2Y8_9ACTN</name>
<accession>A0A6J4S2Y8</accession>
<feature type="compositionally biased region" description="Low complexity" evidence="1">
    <location>
        <begin position="52"/>
        <end position="67"/>
    </location>
</feature>
<gene>
    <name evidence="2" type="ORF">AVDCRST_MAG85-840</name>
</gene>
<sequence>GDRDRSCLAPLLPVLVARPRGAGALRGHPQDRSFQRGAVGGGRRAPGGGRAVPGLHARPAAPRVPRGPGHPDRGPLGADDRRDAVGRERHRDRRGRRRRELLGARRGRPPELRRVRRLRHARVLHPRAIPQARGRQDRGPPARRAVRAVAAGGHR</sequence>
<feature type="region of interest" description="Disordered" evidence="1">
    <location>
        <begin position="17"/>
        <end position="155"/>
    </location>
</feature>